<organism evidence="1 2">
    <name type="scientific">Bremia lactucae</name>
    <name type="common">Lettuce downy mildew</name>
    <dbReference type="NCBI Taxonomy" id="4779"/>
    <lineage>
        <taxon>Eukaryota</taxon>
        <taxon>Sar</taxon>
        <taxon>Stramenopiles</taxon>
        <taxon>Oomycota</taxon>
        <taxon>Peronosporomycetes</taxon>
        <taxon>Peronosporales</taxon>
        <taxon>Peronosporaceae</taxon>
        <taxon>Bremia</taxon>
    </lineage>
</organism>
<dbReference type="KEGG" id="blac:94352615"/>
<evidence type="ECO:0000313" key="1">
    <source>
        <dbReference type="EMBL" id="TDH73916.1"/>
    </source>
</evidence>
<dbReference type="EMBL" id="SHOA02000009">
    <property type="protein sequence ID" value="TDH73916.1"/>
    <property type="molecule type" value="Genomic_DNA"/>
</dbReference>
<proteinExistence type="predicted"/>
<protein>
    <submittedName>
        <fullName evidence="1">Uncharacterized protein</fullName>
    </submittedName>
</protein>
<comment type="caution">
    <text evidence="1">The sequence shown here is derived from an EMBL/GenBank/DDBJ whole genome shotgun (WGS) entry which is preliminary data.</text>
</comment>
<dbReference type="AlphaFoldDB" id="A0A976NZR0"/>
<accession>A0A976NZR0</accession>
<dbReference type="Proteomes" id="UP000294530">
    <property type="component" value="Unassembled WGS sequence"/>
</dbReference>
<keyword evidence="2" id="KW-1185">Reference proteome</keyword>
<sequence length="157" mass="17320">MLRNSNAIPATRTFRDGFTVAEDMVRRTQTLNLTDRSPKKAVLPEESTLNHSENSVRMTTIKTEDGDEITIKRAATSKGNNIMTISRDDRGKLTIEDTTTTNEKTLTGFPNITFYEGEKVKAFINLETTEDDEGFGSNSGKVAVVRMGPVISRDAGT</sequence>
<reference evidence="1 2" key="1">
    <citation type="journal article" date="2021" name="Genome Biol.">
        <title>AFLAP: assembly-free linkage analysis pipeline using k-mers from genome sequencing data.</title>
        <authorList>
            <person name="Fletcher K."/>
            <person name="Zhang L."/>
            <person name="Gil J."/>
            <person name="Han R."/>
            <person name="Cavanaugh K."/>
            <person name="Michelmore R."/>
        </authorList>
    </citation>
    <scope>NUCLEOTIDE SEQUENCE [LARGE SCALE GENOMIC DNA]</scope>
    <source>
        <strain evidence="1 2">SF5</strain>
    </source>
</reference>
<dbReference type="GeneID" id="94352615"/>
<name>A0A976NZR0_BRELC</name>
<dbReference type="RefSeq" id="XP_067823414.1">
    <property type="nucleotide sequence ID" value="XM_067966944.1"/>
</dbReference>
<evidence type="ECO:0000313" key="2">
    <source>
        <dbReference type="Proteomes" id="UP000294530"/>
    </source>
</evidence>
<dbReference type="OrthoDB" id="128131at2759"/>
<gene>
    <name evidence="1" type="ORF">CCR75_008897</name>
</gene>